<dbReference type="AlphaFoldDB" id="A0A1F6UR58"/>
<organism evidence="2 3">
    <name type="scientific">Candidatus Nomurabacteria bacterium RIFCSPHIGHO2_01_FULL_38_19</name>
    <dbReference type="NCBI Taxonomy" id="1801732"/>
    <lineage>
        <taxon>Bacteria</taxon>
        <taxon>Candidatus Nomuraibacteriota</taxon>
    </lineage>
</organism>
<dbReference type="Proteomes" id="UP000177869">
    <property type="component" value="Unassembled WGS sequence"/>
</dbReference>
<proteinExistence type="predicted"/>
<dbReference type="Gene3D" id="2.60.40.10">
    <property type="entry name" value="Immunoglobulins"/>
    <property type="match status" value="1"/>
</dbReference>
<dbReference type="InterPro" id="IPR013783">
    <property type="entry name" value="Ig-like_fold"/>
</dbReference>
<dbReference type="Pfam" id="PF09136">
    <property type="entry name" value="Glucodextran_B"/>
    <property type="match status" value="1"/>
</dbReference>
<sequence length="117" mass="13083">MNTNVKKIVKVGSLSLFFLIIIVFAFFRSKDLIFGVKIKNVNISDGVTVAEGVMEIKGNAKNGTLVTLNGREISIDETGNFNETIALLSGYNIVEIKAKDKFDYIDEKNYKIIYSPR</sequence>
<gene>
    <name evidence="2" type="ORF">A2814_02345</name>
</gene>
<accession>A0A1F6UR58</accession>
<keyword evidence="1" id="KW-1133">Transmembrane helix</keyword>
<protein>
    <recommendedName>
        <fullName evidence="4">Carboxypeptidase regulatory-like domain-containing protein</fullName>
    </recommendedName>
</protein>
<evidence type="ECO:0000313" key="3">
    <source>
        <dbReference type="Proteomes" id="UP000177869"/>
    </source>
</evidence>
<name>A0A1F6UR58_9BACT</name>
<keyword evidence="1" id="KW-0472">Membrane</keyword>
<feature type="transmembrane region" description="Helical" evidence="1">
    <location>
        <begin position="12"/>
        <end position="29"/>
    </location>
</feature>
<evidence type="ECO:0000313" key="2">
    <source>
        <dbReference type="EMBL" id="OGI59816.1"/>
    </source>
</evidence>
<comment type="caution">
    <text evidence="2">The sequence shown here is derived from an EMBL/GenBank/DDBJ whole genome shotgun (WGS) entry which is preliminary data.</text>
</comment>
<dbReference type="STRING" id="1801732.A2814_02345"/>
<evidence type="ECO:0000256" key="1">
    <source>
        <dbReference type="SAM" id="Phobius"/>
    </source>
</evidence>
<dbReference type="EMBL" id="MFTI01000024">
    <property type="protein sequence ID" value="OGI59816.1"/>
    <property type="molecule type" value="Genomic_DNA"/>
</dbReference>
<keyword evidence="1" id="KW-0812">Transmembrane</keyword>
<reference evidence="2 3" key="1">
    <citation type="journal article" date="2016" name="Nat. Commun.">
        <title>Thousands of microbial genomes shed light on interconnected biogeochemical processes in an aquifer system.</title>
        <authorList>
            <person name="Anantharaman K."/>
            <person name="Brown C.T."/>
            <person name="Hug L.A."/>
            <person name="Sharon I."/>
            <person name="Castelle C.J."/>
            <person name="Probst A.J."/>
            <person name="Thomas B.C."/>
            <person name="Singh A."/>
            <person name="Wilkins M.J."/>
            <person name="Karaoz U."/>
            <person name="Brodie E.L."/>
            <person name="Williams K.H."/>
            <person name="Hubbard S.S."/>
            <person name="Banfield J.F."/>
        </authorList>
    </citation>
    <scope>NUCLEOTIDE SEQUENCE [LARGE SCALE GENOMIC DNA]</scope>
</reference>
<evidence type="ECO:0008006" key="4">
    <source>
        <dbReference type="Google" id="ProtNLM"/>
    </source>
</evidence>